<gene>
    <name evidence="2" type="primary">het-6_13</name>
    <name evidence="2" type="ORF">LOCC1_G004164</name>
</gene>
<dbReference type="InterPro" id="IPR052895">
    <property type="entry name" value="HetReg/Transcr_Mod"/>
</dbReference>
<organism evidence="2 3">
    <name type="scientific">Lachnellula occidentalis</name>
    <dbReference type="NCBI Taxonomy" id="215460"/>
    <lineage>
        <taxon>Eukaryota</taxon>
        <taxon>Fungi</taxon>
        <taxon>Dikarya</taxon>
        <taxon>Ascomycota</taxon>
        <taxon>Pezizomycotina</taxon>
        <taxon>Leotiomycetes</taxon>
        <taxon>Helotiales</taxon>
        <taxon>Lachnaceae</taxon>
        <taxon>Lachnellula</taxon>
    </lineage>
</organism>
<evidence type="ECO:0000259" key="1">
    <source>
        <dbReference type="Pfam" id="PF06985"/>
    </source>
</evidence>
<accession>A0A8H8S295</accession>
<dbReference type="AlphaFoldDB" id="A0A8H8S295"/>
<dbReference type="EMBL" id="QGMI01000148">
    <property type="protein sequence ID" value="TVY46432.1"/>
    <property type="molecule type" value="Genomic_DNA"/>
</dbReference>
<dbReference type="PANTHER" id="PTHR24148:SF82">
    <property type="entry name" value="HETEROKARYON INCOMPATIBILITY DOMAIN-CONTAINING PROTEIN"/>
    <property type="match status" value="1"/>
</dbReference>
<dbReference type="PANTHER" id="PTHR24148">
    <property type="entry name" value="ANKYRIN REPEAT DOMAIN-CONTAINING PROTEIN 39 HOMOLOG-RELATED"/>
    <property type="match status" value="1"/>
</dbReference>
<comment type="caution">
    <text evidence="2">The sequence shown here is derived from an EMBL/GenBank/DDBJ whole genome shotgun (WGS) entry which is preliminary data.</text>
</comment>
<evidence type="ECO:0000313" key="2">
    <source>
        <dbReference type="EMBL" id="TVY46432.1"/>
    </source>
</evidence>
<name>A0A8H8S295_9HELO</name>
<sequence length="651" mass="74096">MSAEFSYKDLTASDSIRLLLLQPRAASKDDEIHCNLQHTTLSECQTDPTLQYTALSYVWGNEEEQGTIFVEGAERHVTANLFRALRSIRHKSKELAFWVDAVCINQQNLTERSQQVRFMGSIYAAAWHTIIYLGESDENSDRAMEALRDDSSIYTLDYYETIRSCIVSSILSRGWFTRVWVLQELALSQNPIIQCGQSRVNWGRLPSFLSQVDEYLNQQANIASTPQPQLPKTEQLIMDMQEAREKSQIGNINRKLVQKHQTLLDLVTFRGLSRAATRLSLKEGVRNKDSTASPAQSNTVPIQQIPASTGPVTPVAQVDSNWTGQDITIDYEKTAAEVYNEFAQRAIENSGDLSITHHIQKTHPQPRLPGLASWAPDWTLREQQQIVPISGVLGKPAYILPQQHLVHTFVQGKPILGLLGNPVYCVRSTSQLIDLRSWDYTLNSDHEKQLSNIDTGVRLVTEKHIMLYRTTYERMRQKLGPKVLRPLVKHEIRDYYSQLDNYVRPNNFLWALGVSGIESETPSIADYLVRSISKQGERSIIKGRRVALLENGSNAFVPACAEKGDHMFVTNLNPVPVILREYKGPDDLSAEYSLRSHFDGYFKSRPDSELAPLRLFIPHYTFVGECFINERLLNIFGRNETRDYHHIIALH</sequence>
<evidence type="ECO:0000313" key="3">
    <source>
        <dbReference type="Proteomes" id="UP000443090"/>
    </source>
</evidence>
<keyword evidence="3" id="KW-1185">Reference proteome</keyword>
<dbReference type="InterPro" id="IPR010730">
    <property type="entry name" value="HET"/>
</dbReference>
<dbReference type="OrthoDB" id="2157530at2759"/>
<reference evidence="2 3" key="1">
    <citation type="submission" date="2018-05" db="EMBL/GenBank/DDBJ databases">
        <title>Genome sequencing and assembly of the regulated plant pathogen Lachnellula willkommii and related sister species for the development of diagnostic species identification markers.</title>
        <authorList>
            <person name="Giroux E."/>
            <person name="Bilodeau G."/>
        </authorList>
    </citation>
    <scope>NUCLEOTIDE SEQUENCE [LARGE SCALE GENOMIC DNA]</scope>
    <source>
        <strain evidence="2 3">CBS 160.35</strain>
    </source>
</reference>
<feature type="domain" description="Heterokaryon incompatibility" evidence="1">
    <location>
        <begin position="52"/>
        <end position="184"/>
    </location>
</feature>
<dbReference type="Proteomes" id="UP000443090">
    <property type="component" value="Unassembled WGS sequence"/>
</dbReference>
<proteinExistence type="predicted"/>
<protein>
    <submittedName>
        <fullName evidence="2">Heterokaryon incompatibility protein 6,OR allele</fullName>
    </submittedName>
</protein>
<dbReference type="Pfam" id="PF06985">
    <property type="entry name" value="HET"/>
    <property type="match status" value="1"/>
</dbReference>